<dbReference type="InterPro" id="IPR001661">
    <property type="entry name" value="Glyco_hydro_37"/>
</dbReference>
<dbReference type="EC" id="3.2.1.28" evidence="4"/>
<dbReference type="EMBL" id="BSXT01003856">
    <property type="protein sequence ID" value="GMF55784.1"/>
    <property type="molecule type" value="Genomic_DNA"/>
</dbReference>
<evidence type="ECO:0000313" key="6">
    <source>
        <dbReference type="EMBL" id="GMF55784.1"/>
    </source>
</evidence>
<feature type="compositionally biased region" description="Polar residues" evidence="5">
    <location>
        <begin position="1"/>
        <end position="13"/>
    </location>
</feature>
<dbReference type="AlphaFoldDB" id="A0A9W6Y7K3"/>
<protein>
    <recommendedName>
        <fullName evidence="4">Trehalase</fullName>
        <ecNumber evidence="4">3.2.1.28</ecNumber>
    </recommendedName>
    <alternativeName>
        <fullName evidence="4">Alpha-trehalose glucohydrolase</fullName>
    </alternativeName>
</protein>
<comment type="caution">
    <text evidence="6">The sequence shown here is derived from an EMBL/GenBank/DDBJ whole genome shotgun (WGS) entry which is preliminary data.</text>
</comment>
<dbReference type="PROSITE" id="PS00928">
    <property type="entry name" value="TREHALASE_2"/>
    <property type="match status" value="1"/>
</dbReference>
<dbReference type="SUPFAM" id="SSF48208">
    <property type="entry name" value="Six-hairpin glycosidases"/>
    <property type="match status" value="1"/>
</dbReference>
<evidence type="ECO:0000256" key="2">
    <source>
        <dbReference type="ARBA" id="ARBA00022801"/>
    </source>
</evidence>
<dbReference type="InterPro" id="IPR012341">
    <property type="entry name" value="6hp_glycosidase-like_sf"/>
</dbReference>
<evidence type="ECO:0000256" key="1">
    <source>
        <dbReference type="ARBA" id="ARBA00005615"/>
    </source>
</evidence>
<reference evidence="6" key="1">
    <citation type="submission" date="2023-04" db="EMBL/GenBank/DDBJ databases">
        <title>Phytophthora fragariaefolia NBRC 109709.</title>
        <authorList>
            <person name="Ichikawa N."/>
            <person name="Sato H."/>
            <person name="Tonouchi N."/>
        </authorList>
    </citation>
    <scope>NUCLEOTIDE SEQUENCE</scope>
    <source>
        <strain evidence="6">NBRC 109709</strain>
    </source>
</reference>
<dbReference type="PRINTS" id="PR00744">
    <property type="entry name" value="GLHYDRLASE37"/>
</dbReference>
<comment type="catalytic activity">
    <reaction evidence="4">
        <text>alpha,alpha-trehalose + H2O = alpha-D-glucose + beta-D-glucose</text>
        <dbReference type="Rhea" id="RHEA:32675"/>
        <dbReference type="ChEBI" id="CHEBI:15377"/>
        <dbReference type="ChEBI" id="CHEBI:15903"/>
        <dbReference type="ChEBI" id="CHEBI:16551"/>
        <dbReference type="ChEBI" id="CHEBI:17925"/>
        <dbReference type="EC" id="3.2.1.28"/>
    </reaction>
</comment>
<dbReference type="GO" id="GO:0005993">
    <property type="term" value="P:trehalose catabolic process"/>
    <property type="evidence" value="ECO:0007669"/>
    <property type="project" value="TreeGrafter"/>
</dbReference>
<dbReference type="Proteomes" id="UP001165121">
    <property type="component" value="Unassembled WGS sequence"/>
</dbReference>
<dbReference type="GO" id="GO:0004555">
    <property type="term" value="F:alpha,alpha-trehalase activity"/>
    <property type="evidence" value="ECO:0007669"/>
    <property type="project" value="UniProtKB-EC"/>
</dbReference>
<feature type="compositionally biased region" description="Low complexity" evidence="5">
    <location>
        <begin position="22"/>
        <end position="38"/>
    </location>
</feature>
<feature type="region of interest" description="Disordered" evidence="5">
    <location>
        <begin position="1"/>
        <end position="38"/>
    </location>
</feature>
<dbReference type="InterPro" id="IPR008928">
    <property type="entry name" value="6-hairpin_glycosidase_sf"/>
</dbReference>
<keyword evidence="2 4" id="KW-0378">Hydrolase</keyword>
<dbReference type="PANTHER" id="PTHR23403">
    <property type="entry name" value="TREHALASE"/>
    <property type="match status" value="1"/>
</dbReference>
<evidence type="ECO:0000256" key="5">
    <source>
        <dbReference type="SAM" id="MobiDB-lite"/>
    </source>
</evidence>
<dbReference type="InterPro" id="IPR018232">
    <property type="entry name" value="Glyco_hydro_37_CS"/>
</dbReference>
<sequence length="776" mass="87877">MANSGGSSATDISQLPPERVPASPRYESMSPSSASYAPSCNCSADDYGRGGVEALKRAALFAKLLKWWDAHDVPRQGEELLLIPKRDQDHDHGTQIGHQDVITTTESKRPLLLSRESLFRVLKTLVVMALIGVGISVLSTNWADHGVNKAPMFSLQRKLMSGGYRLRSFLRHMNSHLPVLSKLPLDSDIPLGVDVELERAMDIYCRGPLLHAVQMANVFSDSKYFVDMPIKENSSAFDILVDFQRRGLAMTEYRPNVHDTHKQQLHRFIHDHFDPPGTDLLPITPFDFQVLFHPPMIAAIQDDELRDWAFDLHRIWQSLGRIRNPSVKGSLLRSRQLDDPSLNRPANVLIVPGGRFRESYYWDSYWIVQGLLVSDMPITARGIVNHLLEYVSEFGFVPNGGRIYYLTRSQPPMLSDMVKLVARLPVDGNESEYDDVYLQAALPILEREYDFWMQHGPCGHAIELTRRNTSAGDTGRDTYVLNRYTSNANHPRPESYREDVLIASEIFDLTMQMDDGNAAATERHKGKYYNNVIAAAESGWDFSSRWLRDPLDMKSMATSSVVPVDLNSIMYRVECNLMEFNRHLGKEDRAQYFERAATRRRKAIDAILWSGKHHSWKDYDLETDTHSTIVSISDYTPLWAKAFNSTDTDRLKHVVTSLKSSGLLQVGGVQATTFFSGQQWDSPNAWPPEQDIVVEGLLAVNTTESHSLARELSKTWMHASLKAWRQTGLMFEKYNASEVGGLGAGGEYFPQFGFGWTNGVILKFLTIHQNLLCEEY</sequence>
<name>A0A9W6Y7K3_9STRA</name>
<keyword evidence="3 4" id="KW-0326">Glycosidase</keyword>
<organism evidence="6 7">
    <name type="scientific">Phytophthora fragariaefolia</name>
    <dbReference type="NCBI Taxonomy" id="1490495"/>
    <lineage>
        <taxon>Eukaryota</taxon>
        <taxon>Sar</taxon>
        <taxon>Stramenopiles</taxon>
        <taxon>Oomycota</taxon>
        <taxon>Peronosporomycetes</taxon>
        <taxon>Peronosporales</taxon>
        <taxon>Peronosporaceae</taxon>
        <taxon>Phytophthora</taxon>
    </lineage>
</organism>
<dbReference type="PANTHER" id="PTHR23403:SF1">
    <property type="entry name" value="TREHALASE"/>
    <property type="match status" value="1"/>
</dbReference>
<dbReference type="Pfam" id="PF01204">
    <property type="entry name" value="Trehalase"/>
    <property type="match status" value="1"/>
</dbReference>
<proteinExistence type="inferred from homology"/>
<keyword evidence="7" id="KW-1185">Reference proteome</keyword>
<evidence type="ECO:0000313" key="7">
    <source>
        <dbReference type="Proteomes" id="UP001165121"/>
    </source>
</evidence>
<accession>A0A9W6Y7K3</accession>
<dbReference type="Gene3D" id="1.50.10.10">
    <property type="match status" value="1"/>
</dbReference>
<gene>
    <name evidence="6" type="ORF">Pfra01_002353100</name>
</gene>
<evidence type="ECO:0000256" key="4">
    <source>
        <dbReference type="RuleBase" id="RU361180"/>
    </source>
</evidence>
<dbReference type="PROSITE" id="PS00927">
    <property type="entry name" value="TREHALASE_1"/>
    <property type="match status" value="1"/>
</dbReference>
<dbReference type="OrthoDB" id="3542292at2759"/>
<evidence type="ECO:0000256" key="3">
    <source>
        <dbReference type="ARBA" id="ARBA00023295"/>
    </source>
</evidence>
<comment type="similarity">
    <text evidence="1 4">Belongs to the glycosyl hydrolase 37 family.</text>
</comment>